<feature type="signal peptide" evidence="1">
    <location>
        <begin position="1"/>
        <end position="20"/>
    </location>
</feature>
<proteinExistence type="predicted"/>
<reference evidence="2" key="1">
    <citation type="submission" date="2021-08" db="EMBL/GenBank/DDBJ databases">
        <title>Global Aspergillus fumigatus from environmental and clinical sources.</title>
        <authorList>
            <person name="Barber A."/>
            <person name="Sae-Ong T."/>
        </authorList>
    </citation>
    <scope>NUCLEOTIDE SEQUENCE</scope>
    <source>
        <strain evidence="2">NRZ-2016-071</strain>
    </source>
</reference>
<protein>
    <submittedName>
        <fullName evidence="2">Uncharacterized protein</fullName>
    </submittedName>
</protein>
<keyword evidence="1" id="KW-0732">Signal</keyword>
<feature type="chain" id="PRO_5041082831" evidence="1">
    <location>
        <begin position="21"/>
        <end position="134"/>
    </location>
</feature>
<dbReference type="Proteomes" id="UP000813423">
    <property type="component" value="Unassembled WGS sequence"/>
</dbReference>
<dbReference type="EMBL" id="JAIBSC010000071">
    <property type="protein sequence ID" value="KAH1900931.1"/>
    <property type="molecule type" value="Genomic_DNA"/>
</dbReference>
<accession>A0A229WSC0</accession>
<sequence length="134" mass="14793">MYLPPLLTVALTIVLSTTSALETREILAPRNWDFRLLGPGCNPNASNIDISVFHRSGLYGRDCEALDTSLYNTTSVKSLSWKSPSTGADRYDLCMYRDAECGSDNPDVIRGGWEVCYPFTGWVGFRVVQGGTEC</sequence>
<name>A0A229WSC0_ASPFM</name>
<dbReference type="AlphaFoldDB" id="A0A229WSC0"/>
<evidence type="ECO:0000256" key="1">
    <source>
        <dbReference type="SAM" id="SignalP"/>
    </source>
</evidence>
<evidence type="ECO:0000313" key="2">
    <source>
        <dbReference type="EMBL" id="KAH1900931.1"/>
    </source>
</evidence>
<gene>
    <name evidence="2" type="ORF">KXV57_008245</name>
</gene>
<organism evidence="2 3">
    <name type="scientific">Aspergillus fumigatus</name>
    <name type="common">Neosartorya fumigata</name>
    <dbReference type="NCBI Taxonomy" id="746128"/>
    <lineage>
        <taxon>Eukaryota</taxon>
        <taxon>Fungi</taxon>
        <taxon>Dikarya</taxon>
        <taxon>Ascomycota</taxon>
        <taxon>Pezizomycotina</taxon>
        <taxon>Eurotiomycetes</taxon>
        <taxon>Eurotiomycetidae</taxon>
        <taxon>Eurotiales</taxon>
        <taxon>Aspergillaceae</taxon>
        <taxon>Aspergillus</taxon>
        <taxon>Aspergillus subgen. Fumigati</taxon>
    </lineage>
</organism>
<evidence type="ECO:0000313" key="3">
    <source>
        <dbReference type="Proteomes" id="UP000813423"/>
    </source>
</evidence>
<comment type="caution">
    <text evidence="2">The sequence shown here is derived from an EMBL/GenBank/DDBJ whole genome shotgun (WGS) entry which is preliminary data.</text>
</comment>